<dbReference type="InterPro" id="IPR057661">
    <property type="entry name" value="RsdA/BaiN/AoA(So)_Rossmann"/>
</dbReference>
<comment type="caution">
    <text evidence="6">The sequence shown here is derived from an EMBL/GenBank/DDBJ whole genome shotgun (WGS) entry which is preliminary data.</text>
</comment>
<evidence type="ECO:0000256" key="2">
    <source>
        <dbReference type="ARBA" id="ARBA00022630"/>
    </source>
</evidence>
<dbReference type="EMBL" id="JBBKTX010000023">
    <property type="protein sequence ID" value="MFK4754060.1"/>
    <property type="molecule type" value="Genomic_DNA"/>
</dbReference>
<evidence type="ECO:0000259" key="4">
    <source>
        <dbReference type="Pfam" id="PF03486"/>
    </source>
</evidence>
<dbReference type="InterPro" id="IPR055178">
    <property type="entry name" value="RsdA/BaiN/AoA(So)-like_dom"/>
</dbReference>
<feature type="domain" description="RsdA/BaiN/AoA(So)-like Rossmann fold-like" evidence="4">
    <location>
        <begin position="15"/>
        <end position="422"/>
    </location>
</feature>
<evidence type="ECO:0000313" key="7">
    <source>
        <dbReference type="Proteomes" id="UP001620597"/>
    </source>
</evidence>
<dbReference type="PRINTS" id="PR00419">
    <property type="entry name" value="ADXRDTASE"/>
</dbReference>
<dbReference type="RefSeq" id="WP_416207020.1">
    <property type="nucleotide sequence ID" value="NZ_JBBKTX010000023.1"/>
</dbReference>
<reference evidence="6 7" key="1">
    <citation type="submission" date="2024-03" db="EMBL/GenBank/DDBJ databases">
        <title>High-quality draft genome sequence of Oceanobacter sp. wDCs-4.</title>
        <authorList>
            <person name="Dong C."/>
        </authorList>
    </citation>
    <scope>NUCLEOTIDE SEQUENCE [LARGE SCALE GENOMIC DNA]</scope>
    <source>
        <strain evidence="7">wDCs-4</strain>
    </source>
</reference>
<gene>
    <name evidence="6" type="ORF">WG929_16735</name>
</gene>
<keyword evidence="2" id="KW-0285">Flavoprotein</keyword>
<dbReference type="NCBIfam" id="TIGR03862">
    <property type="entry name" value="flavo_PP4765"/>
    <property type="match status" value="1"/>
</dbReference>
<keyword evidence="7" id="KW-1185">Reference proteome</keyword>
<accession>A0ABW8NNB6</accession>
<dbReference type="Gene3D" id="3.50.50.60">
    <property type="entry name" value="FAD/NAD(P)-binding domain"/>
    <property type="match status" value="1"/>
</dbReference>
<evidence type="ECO:0000313" key="6">
    <source>
        <dbReference type="EMBL" id="MFK4754060.1"/>
    </source>
</evidence>
<dbReference type="Pfam" id="PF03486">
    <property type="entry name" value="HI0933_like"/>
    <property type="match status" value="1"/>
</dbReference>
<evidence type="ECO:0000256" key="3">
    <source>
        <dbReference type="ARBA" id="ARBA00022827"/>
    </source>
</evidence>
<dbReference type="NCBIfam" id="TIGR00275">
    <property type="entry name" value="aminoacetone oxidase family FAD-binding enzyme"/>
    <property type="match status" value="1"/>
</dbReference>
<dbReference type="SUPFAM" id="SSF160996">
    <property type="entry name" value="HI0933 insert domain-like"/>
    <property type="match status" value="1"/>
</dbReference>
<dbReference type="PANTHER" id="PTHR42887">
    <property type="entry name" value="OS12G0638800 PROTEIN"/>
    <property type="match status" value="1"/>
</dbReference>
<evidence type="ECO:0000259" key="5">
    <source>
        <dbReference type="Pfam" id="PF22780"/>
    </source>
</evidence>
<dbReference type="Gene3D" id="1.10.8.260">
    <property type="entry name" value="HI0933 insert domain-like"/>
    <property type="match status" value="1"/>
</dbReference>
<dbReference type="InterPro" id="IPR036188">
    <property type="entry name" value="FAD/NAD-bd_sf"/>
</dbReference>
<proteinExistence type="predicted"/>
<dbReference type="SUPFAM" id="SSF51905">
    <property type="entry name" value="FAD/NAD(P)-binding domain"/>
    <property type="match status" value="1"/>
</dbReference>
<dbReference type="Gene3D" id="2.40.30.10">
    <property type="entry name" value="Translation factors"/>
    <property type="match status" value="1"/>
</dbReference>
<dbReference type="Proteomes" id="UP001620597">
    <property type="component" value="Unassembled WGS sequence"/>
</dbReference>
<dbReference type="InterPro" id="IPR004792">
    <property type="entry name" value="BaiN-like"/>
</dbReference>
<comment type="cofactor">
    <cofactor evidence="1">
        <name>FAD</name>
        <dbReference type="ChEBI" id="CHEBI:57692"/>
    </cofactor>
</comment>
<protein>
    <submittedName>
        <fullName evidence="6">TIGR03862 family flavoprotein</fullName>
    </submittedName>
</protein>
<organism evidence="6 7">
    <name type="scientific">Oceanobacter antarcticus</name>
    <dbReference type="NCBI Taxonomy" id="3133425"/>
    <lineage>
        <taxon>Bacteria</taxon>
        <taxon>Pseudomonadati</taxon>
        <taxon>Pseudomonadota</taxon>
        <taxon>Gammaproteobacteria</taxon>
        <taxon>Oceanospirillales</taxon>
        <taxon>Oceanospirillaceae</taxon>
        <taxon>Oceanobacter</taxon>
    </lineage>
</organism>
<dbReference type="InterPro" id="IPR023166">
    <property type="entry name" value="BaiN-like_dom_sf"/>
</dbReference>
<feature type="domain" description="RsdA/BaiN/AoA(So)-like insert" evidence="5">
    <location>
        <begin position="204"/>
        <end position="370"/>
    </location>
</feature>
<dbReference type="InterPro" id="IPR022460">
    <property type="entry name" value="Flavoprotein_PP4765"/>
</dbReference>
<name>A0ABW8NNB6_9GAMM</name>
<sequence>MITPTAAAVPPQRTAAIIGAGPAGLMAAEQLASRGYRVDVFDAMPSVARKFLLAGIGGMNITHSEDYSTFVERYGHASAWLKPMLDDLTPEQLRDWIHGLGIDTFVGTSGRVFPTDMKAAPLLRAWLHRLKTQGVVFHPRHRWQGWPSSSDPHTWCFDTPAGTVQRSFDGVVLALGGASWARLGSDGRWATWLQQQQVDIAPLQPSNCGFDVSWSDFLKEKFAGTPIKHIQLSLTDIDGKQWQRTGEFVVSEYGIEGSLIYALSAPLRERLRQQQNLQMRNSSNHQPLLTLDWLPHVALQDTEKKLRQGKKGLSFANLLRKKLNLPAITSTLLRECCPQLDNRDLHAVANALKAMPLNPRQPRPINEAISSAGGVQSSAVNDQLMLNALPGVFVAGEMLDWEAPTGGYLLTACFATGKRAGNGLVEWLEAQAIS</sequence>
<evidence type="ECO:0000256" key="1">
    <source>
        <dbReference type="ARBA" id="ARBA00001974"/>
    </source>
</evidence>
<keyword evidence="3" id="KW-0274">FAD</keyword>
<dbReference type="Pfam" id="PF22780">
    <property type="entry name" value="HI0933_like_1st"/>
    <property type="match status" value="1"/>
</dbReference>
<dbReference type="PANTHER" id="PTHR42887:SF1">
    <property type="entry name" value="BLR3961 PROTEIN"/>
    <property type="match status" value="1"/>
</dbReference>